<evidence type="ECO:0000313" key="1">
    <source>
        <dbReference type="EMBL" id="RDW61382.1"/>
    </source>
</evidence>
<reference evidence="1 2" key="1">
    <citation type="journal article" date="2018" name="IMA Fungus">
        <title>IMA Genome-F 9: Draft genome sequence of Annulohypoxylon stygium, Aspergillus mulundensis, Berkeleyomyces basicola (syn. Thielaviopsis basicola), Ceratocystis smalleyi, two Cercospora beticola strains, Coleophoma cylindrospora, Fusarium fracticaudum, Phialophora cf. hyalina, and Morchella septimelata.</title>
        <authorList>
            <person name="Wingfield B.D."/>
            <person name="Bills G.F."/>
            <person name="Dong Y."/>
            <person name="Huang W."/>
            <person name="Nel W.J."/>
            <person name="Swalarsk-Parry B.S."/>
            <person name="Vaghefi N."/>
            <person name="Wilken P.M."/>
            <person name="An Z."/>
            <person name="de Beer Z.W."/>
            <person name="De Vos L."/>
            <person name="Chen L."/>
            <person name="Duong T.A."/>
            <person name="Gao Y."/>
            <person name="Hammerbacher A."/>
            <person name="Kikkert J.R."/>
            <person name="Li Y."/>
            <person name="Li H."/>
            <person name="Li K."/>
            <person name="Li Q."/>
            <person name="Liu X."/>
            <person name="Ma X."/>
            <person name="Naidoo K."/>
            <person name="Pethybridge S.J."/>
            <person name="Sun J."/>
            <person name="Steenkamp E.T."/>
            <person name="van der Nest M.A."/>
            <person name="van Wyk S."/>
            <person name="Wingfield M.J."/>
            <person name="Xiong C."/>
            <person name="Yue Q."/>
            <person name="Zhang X."/>
        </authorList>
    </citation>
    <scope>NUCLEOTIDE SEQUENCE [LARGE SCALE GENOMIC DNA]</scope>
    <source>
        <strain evidence="1 2">BP5796</strain>
    </source>
</reference>
<dbReference type="Proteomes" id="UP000256328">
    <property type="component" value="Unassembled WGS sequence"/>
</dbReference>
<keyword evidence="2" id="KW-1185">Reference proteome</keyword>
<dbReference type="SMART" id="SM00855">
    <property type="entry name" value="PGAM"/>
    <property type="match status" value="1"/>
</dbReference>
<dbReference type="EMBL" id="PDLN01000018">
    <property type="protein sequence ID" value="RDW61382.1"/>
    <property type="molecule type" value="Genomic_DNA"/>
</dbReference>
<organism evidence="1 2">
    <name type="scientific">Coleophoma crateriformis</name>
    <dbReference type="NCBI Taxonomy" id="565419"/>
    <lineage>
        <taxon>Eukaryota</taxon>
        <taxon>Fungi</taxon>
        <taxon>Dikarya</taxon>
        <taxon>Ascomycota</taxon>
        <taxon>Pezizomycotina</taxon>
        <taxon>Leotiomycetes</taxon>
        <taxon>Helotiales</taxon>
        <taxon>Dermateaceae</taxon>
        <taxon>Coleophoma</taxon>
    </lineage>
</organism>
<dbReference type="OrthoDB" id="496981at2759"/>
<dbReference type="SUPFAM" id="SSF53254">
    <property type="entry name" value="Phosphoglycerate mutase-like"/>
    <property type="match status" value="1"/>
</dbReference>
<gene>
    <name evidence="1" type="ORF">BP5796_11274</name>
</gene>
<protein>
    <recommendedName>
        <fullName evidence="3">Phosphoglycerate mutase-like protein</fullName>
    </recommendedName>
</protein>
<dbReference type="InterPro" id="IPR029033">
    <property type="entry name" value="His_PPase_superfam"/>
</dbReference>
<dbReference type="Gene3D" id="3.40.50.1240">
    <property type="entry name" value="Phosphoglycerate mutase-like"/>
    <property type="match status" value="1"/>
</dbReference>
<dbReference type="InterPro" id="IPR013078">
    <property type="entry name" value="His_Pase_superF_clade-1"/>
</dbReference>
<dbReference type="GO" id="GO:0016791">
    <property type="term" value="F:phosphatase activity"/>
    <property type="evidence" value="ECO:0007669"/>
    <property type="project" value="TreeGrafter"/>
</dbReference>
<dbReference type="InterPro" id="IPR050275">
    <property type="entry name" value="PGM_Phosphatase"/>
</dbReference>
<name>A0A3D8QHS1_9HELO</name>
<comment type="caution">
    <text evidence="1">The sequence shown here is derived from an EMBL/GenBank/DDBJ whole genome shotgun (WGS) entry which is preliminary data.</text>
</comment>
<dbReference type="Pfam" id="PF00300">
    <property type="entry name" value="His_Phos_1"/>
    <property type="match status" value="1"/>
</dbReference>
<dbReference type="GO" id="GO:0005737">
    <property type="term" value="C:cytoplasm"/>
    <property type="evidence" value="ECO:0007669"/>
    <property type="project" value="TreeGrafter"/>
</dbReference>
<proteinExistence type="predicted"/>
<evidence type="ECO:0000313" key="2">
    <source>
        <dbReference type="Proteomes" id="UP000256328"/>
    </source>
</evidence>
<accession>A0A3D8QHS1</accession>
<dbReference type="AlphaFoldDB" id="A0A3D8QHS1"/>
<evidence type="ECO:0008006" key="3">
    <source>
        <dbReference type="Google" id="ProtNLM"/>
    </source>
</evidence>
<dbReference type="PANTHER" id="PTHR48100">
    <property type="entry name" value="BROAD-SPECIFICITY PHOSPHATASE YOR283W-RELATED"/>
    <property type="match status" value="1"/>
</dbReference>
<dbReference type="PANTHER" id="PTHR48100:SF24">
    <property type="entry name" value="PHOSPHOGLYCERATE MUTASE"/>
    <property type="match status" value="1"/>
</dbReference>
<dbReference type="CDD" id="cd07040">
    <property type="entry name" value="HP"/>
    <property type="match status" value="1"/>
</dbReference>
<sequence length="258" mass="28938">MAPTLILIRHASALHNVTKDDSMTDPSLTTYGAETECVELAQHLQGLPLAQEISLIVTSPMLRTLQTTQYGLGWLIERGVPVIPLAQLQEITLQNCDTGRPLPILRTESPDFDWSFMDPIWPFKGSLYEYSREAILQRGQDVRRWLRNRPEPVIAVVSHGAFLRLGMCNKKMANSDYRILDFAEARKLENGVCEEGDETGDDEGLKLVEWESTAANGGGLGKSSKEFFGWEKDDFKGMPNPPPEDVQDELVRAGYLKM</sequence>